<dbReference type="Gene3D" id="3.40.225.10">
    <property type="entry name" value="Class II aldolase/adducin N-terminal domain"/>
    <property type="match status" value="1"/>
</dbReference>
<keyword evidence="1" id="KW-0479">Metal-binding</keyword>
<gene>
    <name evidence="4" type="ORF">M0638_11140</name>
</gene>
<reference evidence="4" key="1">
    <citation type="submission" date="2022-04" db="EMBL/GenBank/DDBJ databases">
        <title>Roseomonas acroporae sp. nov., isolated from coral Acropora digitifera.</title>
        <authorList>
            <person name="Sun H."/>
        </authorList>
    </citation>
    <scope>NUCLEOTIDE SEQUENCE</scope>
    <source>
        <strain evidence="4">NAR14</strain>
    </source>
</reference>
<dbReference type="SMART" id="SM01007">
    <property type="entry name" value="Aldolase_II"/>
    <property type="match status" value="1"/>
</dbReference>
<dbReference type="EMBL" id="JALPRX010000045">
    <property type="protein sequence ID" value="MCK8784936.1"/>
    <property type="molecule type" value="Genomic_DNA"/>
</dbReference>
<dbReference type="SUPFAM" id="SSF53639">
    <property type="entry name" value="AraD/HMP-PK domain-like"/>
    <property type="match status" value="1"/>
</dbReference>
<evidence type="ECO:0000313" key="5">
    <source>
        <dbReference type="Proteomes" id="UP001139516"/>
    </source>
</evidence>
<dbReference type="InterPro" id="IPR050197">
    <property type="entry name" value="Aldolase_class_II_sugar_metab"/>
</dbReference>
<keyword evidence="2" id="KW-0456">Lyase</keyword>
<dbReference type="InterPro" id="IPR001303">
    <property type="entry name" value="Aldolase_II/adducin_N"/>
</dbReference>
<dbReference type="GO" id="GO:0005829">
    <property type="term" value="C:cytosol"/>
    <property type="evidence" value="ECO:0007669"/>
    <property type="project" value="TreeGrafter"/>
</dbReference>
<proteinExistence type="predicted"/>
<dbReference type="PANTHER" id="PTHR22789:SF0">
    <property type="entry name" value="3-OXO-TETRONATE 4-PHOSPHATE DECARBOXYLASE-RELATED"/>
    <property type="match status" value="1"/>
</dbReference>
<protein>
    <submittedName>
        <fullName evidence="4">Class II aldolase/adducin family protein</fullName>
    </submittedName>
</protein>
<keyword evidence="5" id="KW-1185">Reference proteome</keyword>
<dbReference type="InterPro" id="IPR036409">
    <property type="entry name" value="Aldolase_II/adducin_N_sf"/>
</dbReference>
<comment type="caution">
    <text evidence="4">The sequence shown here is derived from an EMBL/GenBank/DDBJ whole genome shotgun (WGS) entry which is preliminary data.</text>
</comment>
<dbReference type="PANTHER" id="PTHR22789">
    <property type="entry name" value="FUCULOSE PHOSPHATE ALDOLASE"/>
    <property type="match status" value="1"/>
</dbReference>
<evidence type="ECO:0000313" key="4">
    <source>
        <dbReference type="EMBL" id="MCK8784936.1"/>
    </source>
</evidence>
<dbReference type="GO" id="GO:0019323">
    <property type="term" value="P:pentose catabolic process"/>
    <property type="evidence" value="ECO:0007669"/>
    <property type="project" value="TreeGrafter"/>
</dbReference>
<organism evidence="4 5">
    <name type="scientific">Roseomonas acroporae</name>
    <dbReference type="NCBI Taxonomy" id="2937791"/>
    <lineage>
        <taxon>Bacteria</taxon>
        <taxon>Pseudomonadati</taxon>
        <taxon>Pseudomonadota</taxon>
        <taxon>Alphaproteobacteria</taxon>
        <taxon>Acetobacterales</taxon>
        <taxon>Roseomonadaceae</taxon>
        <taxon>Roseomonas</taxon>
    </lineage>
</organism>
<dbReference type="GO" id="GO:0046872">
    <property type="term" value="F:metal ion binding"/>
    <property type="evidence" value="ECO:0007669"/>
    <property type="project" value="UniProtKB-KW"/>
</dbReference>
<dbReference type="Pfam" id="PF00596">
    <property type="entry name" value="Aldolase_II"/>
    <property type="match status" value="1"/>
</dbReference>
<dbReference type="Proteomes" id="UP001139516">
    <property type="component" value="Unassembled WGS sequence"/>
</dbReference>
<dbReference type="AlphaFoldDB" id="A0A9X1YEL6"/>
<evidence type="ECO:0000259" key="3">
    <source>
        <dbReference type="SMART" id="SM01007"/>
    </source>
</evidence>
<dbReference type="GO" id="GO:0016832">
    <property type="term" value="F:aldehyde-lyase activity"/>
    <property type="evidence" value="ECO:0007669"/>
    <property type="project" value="TreeGrafter"/>
</dbReference>
<evidence type="ECO:0000256" key="1">
    <source>
        <dbReference type="ARBA" id="ARBA00022723"/>
    </source>
</evidence>
<sequence>MTAREALVRAGRALDAAGFMPSKSGNLSCRLSSRLSSQLGNGFLVTPAGLPYAAMGPDDIVATAADGTALPGQGRPSSEWQLHAAIYAARPEAGAIVHTHSPMATALSCARRPIPPFHYMIAMAGGPDIRCSAYATFGTAALAEAAVAALEGRRAALLANHGVVAIGATLVAAQALALEVENLARQYLALRAAGLEPVLLGAAEMAEVFAQFEDYGRRLR</sequence>
<accession>A0A9X1YEL6</accession>
<name>A0A9X1YEL6_9PROT</name>
<dbReference type="RefSeq" id="WP_248667061.1">
    <property type="nucleotide sequence ID" value="NZ_JALPRX010000045.1"/>
</dbReference>
<feature type="domain" description="Class II aldolase/adducin N-terminal" evidence="3">
    <location>
        <begin position="5"/>
        <end position="188"/>
    </location>
</feature>
<evidence type="ECO:0000256" key="2">
    <source>
        <dbReference type="ARBA" id="ARBA00023239"/>
    </source>
</evidence>